<protein>
    <submittedName>
        <fullName evidence="2">PadR family transcriptional regulator</fullName>
    </submittedName>
</protein>
<dbReference type="PANTHER" id="PTHR33169:SF25">
    <property type="entry name" value="DNA-BINDING PROTEIN YIZB-RELATED"/>
    <property type="match status" value="1"/>
</dbReference>
<dbReference type="PANTHER" id="PTHR33169">
    <property type="entry name" value="PADR-FAMILY TRANSCRIPTIONAL REGULATOR"/>
    <property type="match status" value="1"/>
</dbReference>
<dbReference type="RefSeq" id="WP_256709684.1">
    <property type="nucleotide sequence ID" value="NZ_CP101914.1"/>
</dbReference>
<dbReference type="InterPro" id="IPR036388">
    <property type="entry name" value="WH-like_DNA-bd_sf"/>
</dbReference>
<accession>A0ABY5JXJ1</accession>
<dbReference type="InterPro" id="IPR052509">
    <property type="entry name" value="Metal_resp_DNA-bind_regulator"/>
</dbReference>
<dbReference type="Proteomes" id="UP001059773">
    <property type="component" value="Chromosome"/>
</dbReference>
<evidence type="ECO:0000259" key="1">
    <source>
        <dbReference type="Pfam" id="PF03551"/>
    </source>
</evidence>
<dbReference type="Gene3D" id="1.10.10.10">
    <property type="entry name" value="Winged helix-like DNA-binding domain superfamily/Winged helix DNA-binding domain"/>
    <property type="match status" value="1"/>
</dbReference>
<dbReference type="EMBL" id="CP101914">
    <property type="protein sequence ID" value="UUI04786.1"/>
    <property type="molecule type" value="Genomic_DNA"/>
</dbReference>
<evidence type="ECO:0000313" key="3">
    <source>
        <dbReference type="Proteomes" id="UP001059773"/>
    </source>
</evidence>
<keyword evidence="3" id="KW-1185">Reference proteome</keyword>
<proteinExistence type="predicted"/>
<feature type="domain" description="Transcription regulator PadR N-terminal" evidence="1">
    <location>
        <begin position="19"/>
        <end position="90"/>
    </location>
</feature>
<dbReference type="SUPFAM" id="SSF46785">
    <property type="entry name" value="Winged helix' DNA-binding domain"/>
    <property type="match status" value="1"/>
</dbReference>
<evidence type="ECO:0000313" key="2">
    <source>
        <dbReference type="EMBL" id="UUI04786.1"/>
    </source>
</evidence>
<dbReference type="InterPro" id="IPR036390">
    <property type="entry name" value="WH_DNA-bd_sf"/>
</dbReference>
<sequence length="110" mass="12913">MDNDKWQLQFKKGVIELIIMLLINQKPLYGYELTATLKNTTYLSLADGAIYPILKRLEKNQWSYSYWDAPEDGPRRKYYTLTEEGKNVLENRLKVFNDSAEIINSFKGVE</sequence>
<reference evidence="2" key="1">
    <citation type="submission" date="2022-07" db="EMBL/GenBank/DDBJ databases">
        <title>FELIX.</title>
        <authorList>
            <person name="Wan K.H."/>
            <person name="Park S."/>
            <person name="Lawrence Q."/>
            <person name="Eichenberger J.P."/>
            <person name="Booth B.W."/>
            <person name="Piaggio A.J."/>
            <person name="Chandler J.C."/>
            <person name="Franklin A.B."/>
            <person name="Celniker S.E."/>
        </authorList>
    </citation>
    <scope>NUCLEOTIDE SEQUENCE</scope>
    <source>
        <strain evidence="2">QA-1986 374</strain>
    </source>
</reference>
<dbReference type="InterPro" id="IPR005149">
    <property type="entry name" value="Tscrpt_reg_PadR_N"/>
</dbReference>
<gene>
    <name evidence="2" type="ORF">NP439_09180</name>
</gene>
<dbReference type="Pfam" id="PF03551">
    <property type="entry name" value="PadR"/>
    <property type="match status" value="1"/>
</dbReference>
<name>A0ABY5JXJ1_9BACI</name>
<organism evidence="2 3">
    <name type="scientific">Oceanobacillus jeddahense</name>
    <dbReference type="NCBI Taxonomy" id="1462527"/>
    <lineage>
        <taxon>Bacteria</taxon>
        <taxon>Bacillati</taxon>
        <taxon>Bacillota</taxon>
        <taxon>Bacilli</taxon>
        <taxon>Bacillales</taxon>
        <taxon>Bacillaceae</taxon>
        <taxon>Oceanobacillus</taxon>
    </lineage>
</organism>